<evidence type="ECO:0000256" key="7">
    <source>
        <dbReference type="ARBA" id="ARBA00022618"/>
    </source>
</evidence>
<dbReference type="InterPro" id="IPR036635">
    <property type="entry name" value="MurB_C_sf"/>
</dbReference>
<feature type="non-terminal residue" evidence="19">
    <location>
        <position position="74"/>
    </location>
</feature>
<comment type="function">
    <text evidence="2">Cell wall formation.</text>
</comment>
<sequence length="74" mass="8513">NIKEYDASHLDFGYRHSVFHDNHEVIGEVIMTLQPGDKDAIKARMDELTEKRESKQPLEYASAGSTFKRPPGYF</sequence>
<dbReference type="GO" id="GO:0005829">
    <property type="term" value="C:cytosol"/>
    <property type="evidence" value="ECO:0007669"/>
    <property type="project" value="TreeGrafter"/>
</dbReference>
<accession>W1YUE3</accession>
<dbReference type="UniPathway" id="UPA00219"/>
<keyword evidence="6" id="KW-0963">Cytoplasm</keyword>
<evidence type="ECO:0000256" key="17">
    <source>
        <dbReference type="SAM" id="MobiDB-lite"/>
    </source>
</evidence>
<dbReference type="GO" id="GO:0009252">
    <property type="term" value="P:peptidoglycan biosynthetic process"/>
    <property type="evidence" value="ECO:0007669"/>
    <property type="project" value="UniProtKB-UniPathway"/>
</dbReference>
<dbReference type="AlphaFoldDB" id="W1YUE3"/>
<comment type="caution">
    <text evidence="19">The sequence shown here is derived from an EMBL/GenBank/DDBJ whole genome shotgun (WGS) entry which is preliminary data.</text>
</comment>
<evidence type="ECO:0000256" key="12">
    <source>
        <dbReference type="ARBA" id="ARBA00022984"/>
    </source>
</evidence>
<evidence type="ECO:0000256" key="1">
    <source>
        <dbReference type="ARBA" id="ARBA00001974"/>
    </source>
</evidence>
<dbReference type="Pfam" id="PF02873">
    <property type="entry name" value="MurB_C"/>
    <property type="match status" value="1"/>
</dbReference>
<name>W1YUE3_9ZZZZ</name>
<evidence type="ECO:0000256" key="16">
    <source>
        <dbReference type="ARBA" id="ARBA00048914"/>
    </source>
</evidence>
<evidence type="ECO:0000256" key="13">
    <source>
        <dbReference type="ARBA" id="ARBA00023002"/>
    </source>
</evidence>
<evidence type="ECO:0000256" key="14">
    <source>
        <dbReference type="ARBA" id="ARBA00023306"/>
    </source>
</evidence>
<keyword evidence="12" id="KW-0573">Peptidoglycan synthesis</keyword>
<evidence type="ECO:0000256" key="9">
    <source>
        <dbReference type="ARBA" id="ARBA00022827"/>
    </source>
</evidence>
<evidence type="ECO:0000256" key="4">
    <source>
        <dbReference type="ARBA" id="ARBA00004752"/>
    </source>
</evidence>
<keyword evidence="7" id="KW-0132">Cell division</keyword>
<evidence type="ECO:0000256" key="11">
    <source>
        <dbReference type="ARBA" id="ARBA00022960"/>
    </source>
</evidence>
<keyword evidence="15" id="KW-0961">Cell wall biogenesis/degradation</keyword>
<evidence type="ECO:0000256" key="2">
    <source>
        <dbReference type="ARBA" id="ARBA00003921"/>
    </source>
</evidence>
<keyword evidence="14" id="KW-0131">Cell cycle</keyword>
<evidence type="ECO:0000256" key="15">
    <source>
        <dbReference type="ARBA" id="ARBA00023316"/>
    </source>
</evidence>
<keyword evidence="11" id="KW-0133">Cell shape</keyword>
<evidence type="ECO:0000256" key="6">
    <source>
        <dbReference type="ARBA" id="ARBA00022490"/>
    </source>
</evidence>
<comment type="pathway">
    <text evidence="4">Cell wall biogenesis; peptidoglycan biosynthesis.</text>
</comment>
<dbReference type="GO" id="GO:0008762">
    <property type="term" value="F:UDP-N-acetylmuramate dehydrogenase activity"/>
    <property type="evidence" value="ECO:0007669"/>
    <property type="project" value="UniProtKB-EC"/>
</dbReference>
<gene>
    <name evidence="19" type="ORF">Q604_UNBC00636G0001</name>
</gene>
<feature type="non-terminal residue" evidence="19">
    <location>
        <position position="1"/>
    </location>
</feature>
<feature type="domain" description="UDP-N-acetylenolpyruvoylglucosamine reductase C-terminal" evidence="18">
    <location>
        <begin position="41"/>
        <end position="70"/>
    </location>
</feature>
<evidence type="ECO:0000313" key="19">
    <source>
        <dbReference type="EMBL" id="ETJ45365.1"/>
    </source>
</evidence>
<evidence type="ECO:0000256" key="3">
    <source>
        <dbReference type="ARBA" id="ARBA00004496"/>
    </source>
</evidence>
<keyword evidence="13" id="KW-0560">Oxidoreductase</keyword>
<keyword evidence="8" id="KW-0285">Flavoprotein</keyword>
<dbReference type="GO" id="GO:0071555">
    <property type="term" value="P:cell wall organization"/>
    <property type="evidence" value="ECO:0007669"/>
    <property type="project" value="UniProtKB-KW"/>
</dbReference>
<dbReference type="SUPFAM" id="SSF56194">
    <property type="entry name" value="Uridine diphospho-N-Acetylenolpyruvylglucosamine reductase, MurB, C-terminal domain"/>
    <property type="match status" value="1"/>
</dbReference>
<dbReference type="EC" id="1.3.1.98" evidence="5"/>
<dbReference type="PANTHER" id="PTHR21071">
    <property type="entry name" value="UDP-N-ACETYLENOLPYRUVOYLGLUCOSAMINE REDUCTASE"/>
    <property type="match status" value="1"/>
</dbReference>
<dbReference type="Gene3D" id="3.30.465.10">
    <property type="match status" value="1"/>
</dbReference>
<proteinExistence type="predicted"/>
<comment type="subcellular location">
    <subcellularLocation>
        <location evidence="3">Cytoplasm</location>
    </subcellularLocation>
</comment>
<dbReference type="EMBL" id="AZMM01000636">
    <property type="protein sequence ID" value="ETJ45365.1"/>
    <property type="molecule type" value="Genomic_DNA"/>
</dbReference>
<evidence type="ECO:0000256" key="10">
    <source>
        <dbReference type="ARBA" id="ARBA00022857"/>
    </source>
</evidence>
<feature type="region of interest" description="Disordered" evidence="17">
    <location>
        <begin position="48"/>
        <end position="74"/>
    </location>
</feature>
<protein>
    <recommendedName>
        <fullName evidence="5">UDP-N-acetylmuramate dehydrogenase</fullName>
        <ecNumber evidence="5">1.3.1.98</ecNumber>
    </recommendedName>
</protein>
<comment type="cofactor">
    <cofactor evidence="1">
        <name>FAD</name>
        <dbReference type="ChEBI" id="CHEBI:57692"/>
    </cofactor>
</comment>
<dbReference type="InterPro" id="IPR016169">
    <property type="entry name" value="FAD-bd_PCMH_sub2"/>
</dbReference>
<dbReference type="PANTHER" id="PTHR21071:SF4">
    <property type="entry name" value="UDP-N-ACETYLENOLPYRUVOYLGLUCOSAMINE REDUCTASE"/>
    <property type="match status" value="1"/>
</dbReference>
<evidence type="ECO:0000259" key="18">
    <source>
        <dbReference type="Pfam" id="PF02873"/>
    </source>
</evidence>
<evidence type="ECO:0000256" key="8">
    <source>
        <dbReference type="ARBA" id="ARBA00022630"/>
    </source>
</evidence>
<reference evidence="19" key="1">
    <citation type="submission" date="2013-12" db="EMBL/GenBank/DDBJ databases">
        <title>A Varibaculum cambriense genome reconstructed from a premature infant gut community with otherwise low bacterial novelty that shifts toward anaerobic metabolism during the third week of life.</title>
        <authorList>
            <person name="Brown C.T."/>
            <person name="Sharon I."/>
            <person name="Thomas B.C."/>
            <person name="Castelle C.J."/>
            <person name="Morowitz M.J."/>
            <person name="Banfield J.F."/>
        </authorList>
    </citation>
    <scope>NUCLEOTIDE SEQUENCE</scope>
</reference>
<dbReference type="InterPro" id="IPR003170">
    <property type="entry name" value="MurB"/>
</dbReference>
<dbReference type="GO" id="GO:0050660">
    <property type="term" value="F:flavin adenine dinucleotide binding"/>
    <property type="evidence" value="ECO:0007669"/>
    <property type="project" value="TreeGrafter"/>
</dbReference>
<evidence type="ECO:0000256" key="5">
    <source>
        <dbReference type="ARBA" id="ARBA00012518"/>
    </source>
</evidence>
<keyword evidence="9" id="KW-0274">FAD</keyword>
<dbReference type="InterPro" id="IPR011601">
    <property type="entry name" value="MurB_C"/>
</dbReference>
<comment type="catalytic activity">
    <reaction evidence="16">
        <text>UDP-N-acetyl-alpha-D-muramate + NADP(+) = UDP-N-acetyl-3-O-(1-carboxyvinyl)-alpha-D-glucosamine + NADPH + H(+)</text>
        <dbReference type="Rhea" id="RHEA:12248"/>
        <dbReference type="ChEBI" id="CHEBI:15378"/>
        <dbReference type="ChEBI" id="CHEBI:57783"/>
        <dbReference type="ChEBI" id="CHEBI:58349"/>
        <dbReference type="ChEBI" id="CHEBI:68483"/>
        <dbReference type="ChEBI" id="CHEBI:70757"/>
        <dbReference type="EC" id="1.3.1.98"/>
    </reaction>
</comment>
<dbReference type="GO" id="GO:0008360">
    <property type="term" value="P:regulation of cell shape"/>
    <property type="evidence" value="ECO:0007669"/>
    <property type="project" value="UniProtKB-KW"/>
</dbReference>
<organism evidence="19">
    <name type="scientific">human gut metagenome</name>
    <dbReference type="NCBI Taxonomy" id="408170"/>
    <lineage>
        <taxon>unclassified sequences</taxon>
        <taxon>metagenomes</taxon>
        <taxon>organismal metagenomes</taxon>
    </lineage>
</organism>
<keyword evidence="10" id="KW-0521">NADP</keyword>
<dbReference type="GO" id="GO:0051301">
    <property type="term" value="P:cell division"/>
    <property type="evidence" value="ECO:0007669"/>
    <property type="project" value="UniProtKB-KW"/>
</dbReference>